<proteinExistence type="inferred from homology"/>
<feature type="domain" description="VTT" evidence="8">
    <location>
        <begin position="32"/>
        <end position="157"/>
    </location>
</feature>
<keyword evidence="5 7" id="KW-1133">Transmembrane helix</keyword>
<evidence type="ECO:0000259" key="8">
    <source>
        <dbReference type="Pfam" id="PF09335"/>
    </source>
</evidence>
<dbReference type="InterPro" id="IPR032818">
    <property type="entry name" value="DedA-like"/>
</dbReference>
<comment type="subcellular location">
    <subcellularLocation>
        <location evidence="1 7">Cell membrane</location>
        <topology evidence="1 7">Multi-pass membrane protein</topology>
    </subcellularLocation>
</comment>
<organism evidence="9 10">
    <name type="scientific">Candidatus Sungbacteria bacterium RIFCSPHIGHO2_02_FULL_49_12</name>
    <dbReference type="NCBI Taxonomy" id="1802271"/>
    <lineage>
        <taxon>Bacteria</taxon>
        <taxon>Candidatus Sungiibacteriota</taxon>
    </lineage>
</organism>
<dbReference type="GO" id="GO:0005886">
    <property type="term" value="C:plasma membrane"/>
    <property type="evidence" value="ECO:0007669"/>
    <property type="project" value="UniProtKB-SubCell"/>
</dbReference>
<sequence length="202" mass="22269">MFDIVAFIKAAGYLGIFAVVFAESGILIGMFFPGDSLLFTAGFLASQGYLDISILAALAFVAAVLGDQVGYQLGRRFGPKIFNRDRSFFFNPQQIARARNFYEKHGGKAVTMARFLPVVRTLAPVIAGVGEMRYGAFLFYNLIGGALWGVGLPFLGYFLGTSIPNVDRYLVPIVIGIVVLSLLPSAIHILRDPEMRRHLWKR</sequence>
<comment type="similarity">
    <text evidence="2 7">Belongs to the DedA family.</text>
</comment>
<evidence type="ECO:0000256" key="4">
    <source>
        <dbReference type="ARBA" id="ARBA00022692"/>
    </source>
</evidence>
<reference evidence="9 10" key="1">
    <citation type="journal article" date="2016" name="Nat. Commun.">
        <title>Thousands of microbial genomes shed light on interconnected biogeochemical processes in an aquifer system.</title>
        <authorList>
            <person name="Anantharaman K."/>
            <person name="Brown C.T."/>
            <person name="Hug L.A."/>
            <person name="Sharon I."/>
            <person name="Castelle C.J."/>
            <person name="Probst A.J."/>
            <person name="Thomas B.C."/>
            <person name="Singh A."/>
            <person name="Wilkins M.J."/>
            <person name="Karaoz U."/>
            <person name="Brodie E.L."/>
            <person name="Williams K.H."/>
            <person name="Hubbard S.S."/>
            <person name="Banfield J.F."/>
        </authorList>
    </citation>
    <scope>NUCLEOTIDE SEQUENCE [LARGE SCALE GENOMIC DNA]</scope>
</reference>
<dbReference type="Proteomes" id="UP000177362">
    <property type="component" value="Unassembled WGS sequence"/>
</dbReference>
<dbReference type="PANTHER" id="PTHR30353:SF0">
    <property type="entry name" value="TRANSMEMBRANE PROTEIN"/>
    <property type="match status" value="1"/>
</dbReference>
<dbReference type="AlphaFoldDB" id="A0A1G2KMB4"/>
<gene>
    <name evidence="9" type="ORF">A3C11_02890</name>
</gene>
<feature type="transmembrane region" description="Helical" evidence="7">
    <location>
        <begin position="52"/>
        <end position="74"/>
    </location>
</feature>
<accession>A0A1G2KMB4</accession>
<evidence type="ECO:0000256" key="5">
    <source>
        <dbReference type="ARBA" id="ARBA00022989"/>
    </source>
</evidence>
<evidence type="ECO:0000313" key="10">
    <source>
        <dbReference type="Proteomes" id="UP000177362"/>
    </source>
</evidence>
<evidence type="ECO:0000256" key="7">
    <source>
        <dbReference type="RuleBase" id="RU367016"/>
    </source>
</evidence>
<dbReference type="InterPro" id="IPR032816">
    <property type="entry name" value="VTT_dom"/>
</dbReference>
<comment type="caution">
    <text evidence="9">The sequence shown here is derived from an EMBL/GenBank/DDBJ whole genome shotgun (WGS) entry which is preliminary data.</text>
</comment>
<dbReference type="STRING" id="1802271.A3C11_02890"/>
<evidence type="ECO:0000256" key="3">
    <source>
        <dbReference type="ARBA" id="ARBA00022475"/>
    </source>
</evidence>
<feature type="transmembrane region" description="Helical" evidence="7">
    <location>
        <begin position="12"/>
        <end position="32"/>
    </location>
</feature>
<name>A0A1G2KMB4_9BACT</name>
<protein>
    <recommendedName>
        <fullName evidence="8">VTT domain-containing protein</fullName>
    </recommendedName>
</protein>
<keyword evidence="3 7" id="KW-1003">Cell membrane</keyword>
<evidence type="ECO:0000256" key="1">
    <source>
        <dbReference type="ARBA" id="ARBA00004651"/>
    </source>
</evidence>
<keyword evidence="6 7" id="KW-0472">Membrane</keyword>
<evidence type="ECO:0000256" key="6">
    <source>
        <dbReference type="ARBA" id="ARBA00023136"/>
    </source>
</evidence>
<dbReference type="PANTHER" id="PTHR30353">
    <property type="entry name" value="INNER MEMBRANE PROTEIN DEDA-RELATED"/>
    <property type="match status" value="1"/>
</dbReference>
<evidence type="ECO:0000256" key="2">
    <source>
        <dbReference type="ARBA" id="ARBA00010792"/>
    </source>
</evidence>
<feature type="transmembrane region" description="Helical" evidence="7">
    <location>
        <begin position="137"/>
        <end position="157"/>
    </location>
</feature>
<dbReference type="Pfam" id="PF09335">
    <property type="entry name" value="VTT_dom"/>
    <property type="match status" value="1"/>
</dbReference>
<dbReference type="EMBL" id="MHQJ01000042">
    <property type="protein sequence ID" value="OHA00580.1"/>
    <property type="molecule type" value="Genomic_DNA"/>
</dbReference>
<keyword evidence="4 7" id="KW-0812">Transmembrane</keyword>
<evidence type="ECO:0000313" key="9">
    <source>
        <dbReference type="EMBL" id="OHA00580.1"/>
    </source>
</evidence>
<feature type="transmembrane region" description="Helical" evidence="7">
    <location>
        <begin position="169"/>
        <end position="190"/>
    </location>
</feature>